<evidence type="ECO:0000259" key="16">
    <source>
        <dbReference type="PROSITE" id="PS50113"/>
    </source>
</evidence>
<evidence type="ECO:0000256" key="4">
    <source>
        <dbReference type="ARBA" id="ARBA00022475"/>
    </source>
</evidence>
<dbReference type="SMART" id="SM00086">
    <property type="entry name" value="PAC"/>
    <property type="match status" value="2"/>
</dbReference>
<dbReference type="InterPro" id="IPR004358">
    <property type="entry name" value="Sig_transdc_His_kin-like_C"/>
</dbReference>
<dbReference type="InterPro" id="IPR013655">
    <property type="entry name" value="PAS_fold_3"/>
</dbReference>
<dbReference type="PROSITE" id="PS50112">
    <property type="entry name" value="PAS"/>
    <property type="match status" value="2"/>
</dbReference>
<feature type="domain" description="PAS" evidence="15">
    <location>
        <begin position="364"/>
        <end position="416"/>
    </location>
</feature>
<dbReference type="Gene3D" id="3.30.450.20">
    <property type="entry name" value="PAS domain"/>
    <property type="match status" value="2"/>
</dbReference>
<evidence type="ECO:0000256" key="8">
    <source>
        <dbReference type="ARBA" id="ARBA00022777"/>
    </source>
</evidence>
<dbReference type="GO" id="GO:0009927">
    <property type="term" value="F:histidine phosphotransfer kinase activity"/>
    <property type="evidence" value="ECO:0007669"/>
    <property type="project" value="TreeGrafter"/>
</dbReference>
<feature type="domain" description="PAS" evidence="15">
    <location>
        <begin position="208"/>
        <end position="278"/>
    </location>
</feature>
<dbReference type="InterPro" id="IPR000700">
    <property type="entry name" value="PAS-assoc_C"/>
</dbReference>
<evidence type="ECO:0000256" key="9">
    <source>
        <dbReference type="ARBA" id="ARBA00022840"/>
    </source>
</evidence>
<dbReference type="InterPro" id="IPR003594">
    <property type="entry name" value="HATPase_dom"/>
</dbReference>
<dbReference type="InterPro" id="IPR035965">
    <property type="entry name" value="PAS-like_dom_sf"/>
</dbReference>
<feature type="domain" description="PAC" evidence="16">
    <location>
        <begin position="282"/>
        <end position="335"/>
    </location>
</feature>
<evidence type="ECO:0000256" key="3">
    <source>
        <dbReference type="ARBA" id="ARBA00012438"/>
    </source>
</evidence>
<comment type="catalytic activity">
    <reaction evidence="1">
        <text>ATP + protein L-histidine = ADP + protein N-phospho-L-histidine.</text>
        <dbReference type="EC" id="2.7.13.3"/>
    </reaction>
</comment>
<dbReference type="EC" id="2.7.13.3" evidence="3"/>
<dbReference type="InterPro" id="IPR029016">
    <property type="entry name" value="GAF-like_dom_sf"/>
</dbReference>
<dbReference type="FunFam" id="3.30.565.10:FF:000023">
    <property type="entry name" value="PAS domain-containing sensor histidine kinase"/>
    <property type="match status" value="1"/>
</dbReference>
<feature type="domain" description="PAC" evidence="16">
    <location>
        <begin position="419"/>
        <end position="471"/>
    </location>
</feature>
<evidence type="ECO:0000256" key="2">
    <source>
        <dbReference type="ARBA" id="ARBA00004236"/>
    </source>
</evidence>
<dbReference type="SUPFAM" id="SSF47384">
    <property type="entry name" value="Homodimeric domain of signal transducing histidine kinase"/>
    <property type="match status" value="1"/>
</dbReference>
<keyword evidence="5 12" id="KW-0597">Phosphoprotein</keyword>
<dbReference type="PROSITE" id="PS50113">
    <property type="entry name" value="PAC"/>
    <property type="match status" value="2"/>
</dbReference>
<dbReference type="InterPro" id="IPR036890">
    <property type="entry name" value="HATPase_C_sf"/>
</dbReference>
<evidence type="ECO:0000259" key="15">
    <source>
        <dbReference type="PROSITE" id="PS50112"/>
    </source>
</evidence>
<dbReference type="Pfam" id="PF08447">
    <property type="entry name" value="PAS_3"/>
    <property type="match status" value="1"/>
</dbReference>
<dbReference type="PRINTS" id="PR00344">
    <property type="entry name" value="BCTRLSENSOR"/>
</dbReference>
<keyword evidence="11" id="KW-0472">Membrane</keyword>
<dbReference type="SUPFAM" id="SSF52172">
    <property type="entry name" value="CheY-like"/>
    <property type="match status" value="1"/>
</dbReference>
<feature type="modified residue" description="4-aspartylphosphate" evidence="12">
    <location>
        <position position="791"/>
    </location>
</feature>
<dbReference type="Gene3D" id="3.30.565.10">
    <property type="entry name" value="Histidine kinase-like ATPase, C-terminal domain"/>
    <property type="match status" value="1"/>
</dbReference>
<dbReference type="CDD" id="cd16922">
    <property type="entry name" value="HATPase_EvgS-ArcB-TorS-like"/>
    <property type="match status" value="1"/>
</dbReference>
<keyword evidence="7" id="KW-0547">Nucleotide-binding</keyword>
<organism evidence="17 18">
    <name type="scientific">Romeriopsis navalis LEGE 11480</name>
    <dbReference type="NCBI Taxonomy" id="2777977"/>
    <lineage>
        <taxon>Bacteria</taxon>
        <taxon>Bacillati</taxon>
        <taxon>Cyanobacteriota</taxon>
        <taxon>Cyanophyceae</taxon>
        <taxon>Leptolyngbyales</taxon>
        <taxon>Leptolyngbyaceae</taxon>
        <taxon>Romeriopsis</taxon>
        <taxon>Romeriopsis navalis</taxon>
    </lineage>
</organism>
<dbReference type="InterPro" id="IPR036097">
    <property type="entry name" value="HisK_dim/P_sf"/>
</dbReference>
<reference evidence="17" key="1">
    <citation type="submission" date="2020-10" db="EMBL/GenBank/DDBJ databases">
        <authorList>
            <person name="Castelo-Branco R."/>
            <person name="Eusebio N."/>
            <person name="Adriana R."/>
            <person name="Vieira A."/>
            <person name="Brugerolle De Fraissinette N."/>
            <person name="Rezende De Castro R."/>
            <person name="Schneider M.P."/>
            <person name="Vasconcelos V."/>
            <person name="Leao P.N."/>
        </authorList>
    </citation>
    <scope>NUCLEOTIDE SEQUENCE</scope>
    <source>
        <strain evidence="17">LEGE 11480</strain>
    </source>
</reference>
<evidence type="ECO:0000256" key="5">
    <source>
        <dbReference type="ARBA" id="ARBA00022553"/>
    </source>
</evidence>
<dbReference type="PROSITE" id="PS50109">
    <property type="entry name" value="HIS_KIN"/>
    <property type="match status" value="1"/>
</dbReference>
<dbReference type="Pfam" id="PF02518">
    <property type="entry name" value="HATPase_c"/>
    <property type="match status" value="1"/>
</dbReference>
<keyword evidence="10" id="KW-0902">Two-component regulatory system</keyword>
<dbReference type="Pfam" id="PF00072">
    <property type="entry name" value="Response_reg"/>
    <property type="match status" value="1"/>
</dbReference>
<dbReference type="InterPro" id="IPR003661">
    <property type="entry name" value="HisK_dim/P_dom"/>
</dbReference>
<sequence>MSQRFIFQTLLQTLSTDFDIDRCVVITRTRDTETVWRISVQSEHQLQSQSYAQIPLTSFAGIPQVMLKTVLGCQGAIVINDLTDHHPFRGDPYWQSRSPRHLLCLPLTYDKQLLGAIYIEKQSSTPGDDPAAPHTPIPPWSNSQIRLIKGICCQAAISLKHLEAGTPQPTAHEVAIQGPSIKSSEPLTPTWTIPVRHLPCPNSEEFHAARTFQQLVENANDVIFMITIDGRFSYLSPKFQDMVGFAPQDYINKSFTHLTHPDDLPRMYRMLKLQLLKRQQNNEFEFRLRRQDGSYFWAAANNSAPLEDEYGNLIGFQGIIRDINTRKLAEQALQQAQARLHFLVATTPAIIHSISLKPDARDPGTHQISFISENVEAILGYQTSQFMGSLSNWAKRIHPQDRHHIFRLYCNTIRNQGECQAEYRLRNNLGTYQWLYSAMKVLVDANGVAIEAVGYTADITPRRLAEDRLIKTNEQLQISNSELARATRLKDEFLANMSHELRTPLNAILGISEAVLDEVYGPLSGQYRKSLKIIEQSGQHLLELINDILDLAKIEANKLAIKPSNTSLKYLCESSLSFVRQTAINKVIQLKHDGNYGEDYIYVDERRMRQVLINLLSNAVKFTPGGGCVELNTQYDAITKRFQFQIKDNGIGIAPDDLPQLFQPFIQIDSNLSRQFSGTGLGLTLVKRIVNLHNGTISVESTENSGSCFTVELPITPLRNPEVPQPSLEVWPPKVIHREAPLILLAEDNAMNIEILTDYLNAQGYQVLIAQNGLEAIEINCSKQPQLILMDIQMPQMDGLEATRQIRRDPSACGQVPIIALTALAMPGDADRCLKAGANDYLAKPVKLKQLATIVDQHLAACYC</sequence>
<dbReference type="GO" id="GO:0000155">
    <property type="term" value="F:phosphorelay sensor kinase activity"/>
    <property type="evidence" value="ECO:0007669"/>
    <property type="project" value="InterPro"/>
</dbReference>
<comment type="subcellular location">
    <subcellularLocation>
        <location evidence="2">Cell membrane</location>
    </subcellularLocation>
</comment>
<evidence type="ECO:0000256" key="10">
    <source>
        <dbReference type="ARBA" id="ARBA00023012"/>
    </source>
</evidence>
<dbReference type="InterPro" id="IPR005467">
    <property type="entry name" value="His_kinase_dom"/>
</dbReference>
<comment type="caution">
    <text evidence="17">The sequence shown here is derived from an EMBL/GenBank/DDBJ whole genome shotgun (WGS) entry which is preliminary data.</text>
</comment>
<dbReference type="Gene3D" id="3.30.450.40">
    <property type="match status" value="1"/>
</dbReference>
<dbReference type="SUPFAM" id="SSF55785">
    <property type="entry name" value="PYP-like sensor domain (PAS domain)"/>
    <property type="match status" value="2"/>
</dbReference>
<dbReference type="InterPro" id="IPR001789">
    <property type="entry name" value="Sig_transdc_resp-reg_receiver"/>
</dbReference>
<dbReference type="FunFam" id="1.10.287.130:FF:000145">
    <property type="entry name" value="Sensory transduction histidine kinase"/>
    <property type="match status" value="1"/>
</dbReference>
<keyword evidence="8" id="KW-0418">Kinase</keyword>
<dbReference type="SUPFAM" id="SSF55874">
    <property type="entry name" value="ATPase domain of HSP90 chaperone/DNA topoisomerase II/histidine kinase"/>
    <property type="match status" value="1"/>
</dbReference>
<dbReference type="CDD" id="cd00130">
    <property type="entry name" value="PAS"/>
    <property type="match status" value="2"/>
</dbReference>
<dbReference type="Gene3D" id="1.10.287.130">
    <property type="match status" value="1"/>
</dbReference>
<dbReference type="EMBL" id="JADEXQ010000045">
    <property type="protein sequence ID" value="MBE9030818.1"/>
    <property type="molecule type" value="Genomic_DNA"/>
</dbReference>
<dbReference type="SMART" id="SM00065">
    <property type="entry name" value="GAF"/>
    <property type="match status" value="1"/>
</dbReference>
<dbReference type="NCBIfam" id="TIGR00229">
    <property type="entry name" value="sensory_box"/>
    <property type="match status" value="1"/>
</dbReference>
<dbReference type="Pfam" id="PF00512">
    <property type="entry name" value="HisKA"/>
    <property type="match status" value="1"/>
</dbReference>
<dbReference type="InterPro" id="IPR001610">
    <property type="entry name" value="PAC"/>
</dbReference>
<dbReference type="PANTHER" id="PTHR43047">
    <property type="entry name" value="TWO-COMPONENT HISTIDINE PROTEIN KINASE"/>
    <property type="match status" value="1"/>
</dbReference>
<dbReference type="InterPro" id="IPR003018">
    <property type="entry name" value="GAF"/>
</dbReference>
<dbReference type="InterPro" id="IPR011006">
    <property type="entry name" value="CheY-like_superfamily"/>
</dbReference>
<dbReference type="SUPFAM" id="SSF55781">
    <property type="entry name" value="GAF domain-like"/>
    <property type="match status" value="1"/>
</dbReference>
<evidence type="ECO:0000259" key="13">
    <source>
        <dbReference type="PROSITE" id="PS50109"/>
    </source>
</evidence>
<dbReference type="GO" id="GO:0005886">
    <property type="term" value="C:plasma membrane"/>
    <property type="evidence" value="ECO:0007669"/>
    <property type="project" value="UniProtKB-SubCell"/>
</dbReference>
<feature type="domain" description="Histidine kinase" evidence="13">
    <location>
        <begin position="496"/>
        <end position="717"/>
    </location>
</feature>
<dbReference type="InterPro" id="IPR013767">
    <property type="entry name" value="PAS_fold"/>
</dbReference>
<evidence type="ECO:0000256" key="12">
    <source>
        <dbReference type="PROSITE-ProRule" id="PRU00169"/>
    </source>
</evidence>
<dbReference type="GO" id="GO:0006355">
    <property type="term" value="P:regulation of DNA-templated transcription"/>
    <property type="evidence" value="ECO:0007669"/>
    <property type="project" value="InterPro"/>
</dbReference>
<evidence type="ECO:0000256" key="6">
    <source>
        <dbReference type="ARBA" id="ARBA00022679"/>
    </source>
</evidence>
<accession>A0A928VNA4</accession>
<keyword evidence="18" id="KW-1185">Reference proteome</keyword>
<evidence type="ECO:0000256" key="11">
    <source>
        <dbReference type="ARBA" id="ARBA00023136"/>
    </source>
</evidence>
<dbReference type="GO" id="GO:0005524">
    <property type="term" value="F:ATP binding"/>
    <property type="evidence" value="ECO:0007669"/>
    <property type="project" value="UniProtKB-KW"/>
</dbReference>
<protein>
    <recommendedName>
        <fullName evidence="3">histidine kinase</fullName>
        <ecNumber evidence="3">2.7.13.3</ecNumber>
    </recommendedName>
</protein>
<dbReference type="CDD" id="cd00082">
    <property type="entry name" value="HisKA"/>
    <property type="match status" value="1"/>
</dbReference>
<dbReference type="Proteomes" id="UP000625316">
    <property type="component" value="Unassembled WGS sequence"/>
</dbReference>
<dbReference type="InterPro" id="IPR000014">
    <property type="entry name" value="PAS"/>
</dbReference>
<dbReference type="SMART" id="SM00448">
    <property type="entry name" value="REC"/>
    <property type="match status" value="1"/>
</dbReference>
<proteinExistence type="predicted"/>
<feature type="domain" description="Response regulatory" evidence="14">
    <location>
        <begin position="742"/>
        <end position="859"/>
    </location>
</feature>
<evidence type="ECO:0000313" key="17">
    <source>
        <dbReference type="EMBL" id="MBE9030818.1"/>
    </source>
</evidence>
<dbReference type="Pfam" id="PF00989">
    <property type="entry name" value="PAS"/>
    <property type="match status" value="1"/>
</dbReference>
<evidence type="ECO:0000256" key="1">
    <source>
        <dbReference type="ARBA" id="ARBA00000085"/>
    </source>
</evidence>
<gene>
    <name evidence="17" type="ORF">IQ266_13865</name>
</gene>
<keyword evidence="9" id="KW-0067">ATP-binding</keyword>
<dbReference type="RefSeq" id="WP_264325646.1">
    <property type="nucleotide sequence ID" value="NZ_JADEXQ010000045.1"/>
</dbReference>
<dbReference type="Gene3D" id="3.40.50.2300">
    <property type="match status" value="1"/>
</dbReference>
<dbReference type="Pfam" id="PF01590">
    <property type="entry name" value="GAF"/>
    <property type="match status" value="1"/>
</dbReference>
<evidence type="ECO:0000256" key="7">
    <source>
        <dbReference type="ARBA" id="ARBA00022741"/>
    </source>
</evidence>
<dbReference type="SMART" id="SM00091">
    <property type="entry name" value="PAS"/>
    <property type="match status" value="3"/>
</dbReference>
<dbReference type="SMART" id="SM00387">
    <property type="entry name" value="HATPase_c"/>
    <property type="match status" value="1"/>
</dbReference>
<evidence type="ECO:0000259" key="14">
    <source>
        <dbReference type="PROSITE" id="PS50110"/>
    </source>
</evidence>
<keyword evidence="4" id="KW-1003">Cell membrane</keyword>
<evidence type="ECO:0000313" key="18">
    <source>
        <dbReference type="Proteomes" id="UP000625316"/>
    </source>
</evidence>
<dbReference type="AlphaFoldDB" id="A0A928VNA4"/>
<dbReference type="CDD" id="cd17546">
    <property type="entry name" value="REC_hyHK_CKI1_RcsC-like"/>
    <property type="match status" value="1"/>
</dbReference>
<name>A0A928VNA4_9CYAN</name>
<dbReference type="PROSITE" id="PS50110">
    <property type="entry name" value="RESPONSE_REGULATORY"/>
    <property type="match status" value="1"/>
</dbReference>
<dbReference type="SMART" id="SM00388">
    <property type="entry name" value="HisKA"/>
    <property type="match status" value="1"/>
</dbReference>
<dbReference type="PANTHER" id="PTHR43047:SF63">
    <property type="entry name" value="HISTIDINE KINASE"/>
    <property type="match status" value="1"/>
</dbReference>
<keyword evidence="6" id="KW-0808">Transferase</keyword>